<feature type="domain" description="Rho-GAP" evidence="4">
    <location>
        <begin position="79"/>
        <end position="265"/>
    </location>
</feature>
<dbReference type="SMART" id="SM00324">
    <property type="entry name" value="RhoGAP"/>
    <property type="match status" value="1"/>
</dbReference>
<dbReference type="PANTHER" id="PTHR23179">
    <property type="entry name" value="T-CELL ACTIVATION RHO GTPASE ACTIVATING PROTEIN-RELATED"/>
    <property type="match status" value="1"/>
</dbReference>
<keyword evidence="2" id="KW-0597">Phosphoprotein</keyword>
<dbReference type="InterPro" id="IPR047886">
    <property type="entry name" value="ARHGAP20-like_RhoGAP"/>
</dbReference>
<evidence type="ECO:0000256" key="3">
    <source>
        <dbReference type="SAM" id="MobiDB-lite"/>
    </source>
</evidence>
<evidence type="ECO:0000256" key="1">
    <source>
        <dbReference type="ARBA" id="ARBA00022468"/>
    </source>
</evidence>
<reference evidence="5" key="2">
    <citation type="submission" date="2025-09" db="UniProtKB">
        <authorList>
            <consortium name="Ensembl"/>
        </authorList>
    </citation>
    <scope>IDENTIFICATION</scope>
</reference>
<evidence type="ECO:0000256" key="2">
    <source>
        <dbReference type="ARBA" id="ARBA00022553"/>
    </source>
</evidence>
<dbReference type="SUPFAM" id="SSF48350">
    <property type="entry name" value="GTPase activation domain, GAP"/>
    <property type="match status" value="1"/>
</dbReference>
<feature type="compositionally biased region" description="Polar residues" evidence="3">
    <location>
        <begin position="28"/>
        <end position="43"/>
    </location>
</feature>
<dbReference type="PANTHER" id="PTHR23179:SF26">
    <property type="entry name" value="T-CELL ACTIVATION RHO GTPASE-ACTIVATING PROTEIN"/>
    <property type="match status" value="1"/>
</dbReference>
<feature type="region of interest" description="Disordered" evidence="3">
    <location>
        <begin position="274"/>
        <end position="302"/>
    </location>
</feature>
<evidence type="ECO:0000313" key="5">
    <source>
        <dbReference type="Ensembl" id="ENSNMLP00000025446.1"/>
    </source>
</evidence>
<sequence>MKVLTGSVAVKTLSGGGMEHLIEPPINGITQQQDLSTATAEDNTSSEKRWKGVVRRLRSGSSFVNRTSRSDTKKRLFGKPLSKVCSEEGSPPKAILEMLMLLRKHGPSTEGVFRKSCNNKKMLEVREQLDSGAEVQLEEQPVVLLVGLLKSFLKELPGSLLDMRLYDKWMSTLEQEDLQPRAEALQRVLDEMPRPNVYLLQHLLCVLHHIQEKSHTNMMDAHNLAVCIGPTLLCLEDTPLSEQPDRMKRVADLTEFLIEHWEILGDNIPNLLDTDDDSVSTQHHDSAYDSTDPDGDAEQAESSIGDTKHMYLLQEPSPPPSSKATFARRCSEPIIHLSADSHGLRGHARSHDDCSRVLTEQPLKKQTSDDAILNRRSAPSFLQSNMRCKPANQARDCSCSSIDSATSNQSEGSVFTNSPVASPTCPRRATSTPSNYEKPEDRKRSQSMKVLPRARSFNRISLKRADPQSESTFPCETLQEDLQSEDMLPKPRRPLSAIDVFKYIDSRLPCEPPTYEQAVQSTRPLPKHSAMTVQDAIRLDRRSRPSSVNYDWPTRAQFPARGGVDRCAEDLGSERVVVSMRGPERRAFRPRAMSECARAPCVPAGPSDDMLRRCSQPMFEEFSYAKESYV</sequence>
<name>A0A8C6TV22_9GOBI</name>
<dbReference type="AlphaFoldDB" id="A0A8C6TV22"/>
<dbReference type="GO" id="GO:0035023">
    <property type="term" value="P:regulation of Rho protein signal transduction"/>
    <property type="evidence" value="ECO:0007669"/>
    <property type="project" value="InterPro"/>
</dbReference>
<keyword evidence="6" id="KW-1185">Reference proteome</keyword>
<protein>
    <submittedName>
        <fullName evidence="5">Si:ch211-122h15.4</fullName>
    </submittedName>
</protein>
<dbReference type="CDD" id="cd04402">
    <property type="entry name" value="RhoGAP_ARHGAP20"/>
    <property type="match status" value="1"/>
</dbReference>
<dbReference type="InterPro" id="IPR008936">
    <property type="entry name" value="Rho_GTPase_activation_prot"/>
</dbReference>
<dbReference type="Proteomes" id="UP000694523">
    <property type="component" value="Unplaced"/>
</dbReference>
<proteinExistence type="predicted"/>
<feature type="compositionally biased region" description="Polar residues" evidence="3">
    <location>
        <begin position="399"/>
        <end position="421"/>
    </location>
</feature>
<reference evidence="5" key="1">
    <citation type="submission" date="2025-08" db="UniProtKB">
        <authorList>
            <consortium name="Ensembl"/>
        </authorList>
    </citation>
    <scope>IDENTIFICATION</scope>
</reference>
<evidence type="ECO:0000313" key="6">
    <source>
        <dbReference type="Proteomes" id="UP000694523"/>
    </source>
</evidence>
<dbReference type="PROSITE" id="PS50238">
    <property type="entry name" value="RHOGAP"/>
    <property type="match status" value="1"/>
</dbReference>
<feature type="region of interest" description="Disordered" evidence="3">
    <location>
        <begin position="28"/>
        <end position="47"/>
    </location>
</feature>
<dbReference type="GO" id="GO:0007165">
    <property type="term" value="P:signal transduction"/>
    <property type="evidence" value="ECO:0007669"/>
    <property type="project" value="InterPro"/>
</dbReference>
<evidence type="ECO:0000259" key="4">
    <source>
        <dbReference type="PROSITE" id="PS50238"/>
    </source>
</evidence>
<dbReference type="Pfam" id="PF00620">
    <property type="entry name" value="RhoGAP"/>
    <property type="match status" value="1"/>
</dbReference>
<feature type="region of interest" description="Disordered" evidence="3">
    <location>
        <begin position="399"/>
        <end position="474"/>
    </location>
</feature>
<accession>A0A8C6TV22</accession>
<dbReference type="GO" id="GO:0005096">
    <property type="term" value="F:GTPase activator activity"/>
    <property type="evidence" value="ECO:0007669"/>
    <property type="project" value="UniProtKB-KW"/>
</dbReference>
<keyword evidence="1" id="KW-0343">GTPase activation</keyword>
<dbReference type="InterPro" id="IPR000198">
    <property type="entry name" value="RhoGAP_dom"/>
</dbReference>
<organism evidence="5 6">
    <name type="scientific">Neogobius melanostomus</name>
    <name type="common">round goby</name>
    <dbReference type="NCBI Taxonomy" id="47308"/>
    <lineage>
        <taxon>Eukaryota</taxon>
        <taxon>Metazoa</taxon>
        <taxon>Chordata</taxon>
        <taxon>Craniata</taxon>
        <taxon>Vertebrata</taxon>
        <taxon>Euteleostomi</taxon>
        <taxon>Actinopterygii</taxon>
        <taxon>Neopterygii</taxon>
        <taxon>Teleostei</taxon>
        <taxon>Neoteleostei</taxon>
        <taxon>Acanthomorphata</taxon>
        <taxon>Gobiaria</taxon>
        <taxon>Gobiiformes</taxon>
        <taxon>Gobioidei</taxon>
        <taxon>Gobiidae</taxon>
        <taxon>Benthophilinae</taxon>
        <taxon>Neogobiini</taxon>
        <taxon>Neogobius</taxon>
    </lineage>
</organism>
<dbReference type="Gene3D" id="1.10.555.10">
    <property type="entry name" value="Rho GTPase activation protein"/>
    <property type="match status" value="1"/>
</dbReference>
<dbReference type="Ensembl" id="ENSNMLT00000028455.1">
    <property type="protein sequence ID" value="ENSNMLP00000025446.1"/>
    <property type="gene ID" value="ENSNMLG00000016276.1"/>
</dbReference>